<organism evidence="1 2">
    <name type="scientific">Echinicola pacifica</name>
    <dbReference type="NCBI Taxonomy" id="346377"/>
    <lineage>
        <taxon>Bacteria</taxon>
        <taxon>Pseudomonadati</taxon>
        <taxon>Bacteroidota</taxon>
        <taxon>Cytophagia</taxon>
        <taxon>Cytophagales</taxon>
        <taxon>Cyclobacteriaceae</taxon>
        <taxon>Echinicola</taxon>
    </lineage>
</organism>
<dbReference type="Proteomes" id="UP000619457">
    <property type="component" value="Unassembled WGS sequence"/>
</dbReference>
<name>A0A918UX48_9BACT</name>
<sequence length="90" mass="9518">MKNSVLRGSSAANAQGALNQGGGLFKAGWSTGTNSAGQWGYKFRIGIGSSSANPNIARFHMYVPKSFVPNSFANPSIQVKRSLFNLGLKP</sequence>
<evidence type="ECO:0000313" key="1">
    <source>
        <dbReference type="EMBL" id="GGZ39328.1"/>
    </source>
</evidence>
<comment type="caution">
    <text evidence="1">The sequence shown here is derived from an EMBL/GenBank/DDBJ whole genome shotgun (WGS) entry which is preliminary data.</text>
</comment>
<gene>
    <name evidence="1" type="ORF">GCM10007049_35880</name>
</gene>
<proteinExistence type="predicted"/>
<dbReference type="EMBL" id="BMWX01000008">
    <property type="protein sequence ID" value="GGZ39328.1"/>
    <property type="molecule type" value="Genomic_DNA"/>
</dbReference>
<reference evidence="1" key="1">
    <citation type="journal article" date="2014" name="Int. J. Syst. Evol. Microbiol.">
        <title>Complete genome sequence of Corynebacterium casei LMG S-19264T (=DSM 44701T), isolated from a smear-ripened cheese.</title>
        <authorList>
            <consortium name="US DOE Joint Genome Institute (JGI-PGF)"/>
            <person name="Walter F."/>
            <person name="Albersmeier A."/>
            <person name="Kalinowski J."/>
            <person name="Ruckert C."/>
        </authorList>
    </citation>
    <scope>NUCLEOTIDE SEQUENCE</scope>
    <source>
        <strain evidence="1">KCTC 12368</strain>
    </source>
</reference>
<reference evidence="1" key="2">
    <citation type="submission" date="2020-09" db="EMBL/GenBank/DDBJ databases">
        <authorList>
            <person name="Sun Q."/>
            <person name="Kim S."/>
        </authorList>
    </citation>
    <scope>NUCLEOTIDE SEQUENCE</scope>
    <source>
        <strain evidence="1">KCTC 12368</strain>
    </source>
</reference>
<keyword evidence="2" id="KW-1185">Reference proteome</keyword>
<accession>A0A918UX48</accession>
<protein>
    <submittedName>
        <fullName evidence="1">Uncharacterized protein</fullName>
    </submittedName>
</protein>
<dbReference type="AlphaFoldDB" id="A0A918UX48"/>
<evidence type="ECO:0000313" key="2">
    <source>
        <dbReference type="Proteomes" id="UP000619457"/>
    </source>
</evidence>
<dbReference type="RefSeq" id="WP_157492811.1">
    <property type="nucleotide sequence ID" value="NZ_BMWX01000008.1"/>
</dbReference>